<gene>
    <name evidence="1" type="ORF">DARMORV10_C02P11440.1</name>
</gene>
<sequence length="127" mass="14460">MSWTLCHKILQHYVIISLCIYTVAVKGLSGTLYHNSLTFDCIGVCLLEEIKKKKSLQGLRILKVAKRISVAPRDDHANSHISTKPVRARVLEQHDDLFKLGRALAFLLPHFMLRARIIPEADKKECL</sequence>
<dbReference type="EMBL" id="HG994366">
    <property type="protein sequence ID" value="CAF1890076.1"/>
    <property type="molecule type" value="Genomic_DNA"/>
</dbReference>
<evidence type="ECO:0000313" key="1">
    <source>
        <dbReference type="EMBL" id="CAF1890076.1"/>
    </source>
</evidence>
<dbReference type="Proteomes" id="UP001295469">
    <property type="component" value="Chromosome C02"/>
</dbReference>
<accession>A0A816K314</accession>
<name>A0A816K314_BRANA</name>
<reference evidence="1" key="1">
    <citation type="submission" date="2021-01" db="EMBL/GenBank/DDBJ databases">
        <authorList>
            <consortium name="Genoscope - CEA"/>
            <person name="William W."/>
        </authorList>
    </citation>
    <scope>NUCLEOTIDE SEQUENCE</scope>
</reference>
<dbReference type="AlphaFoldDB" id="A0A816K314"/>
<organism evidence="1">
    <name type="scientific">Brassica napus</name>
    <name type="common">Rape</name>
    <dbReference type="NCBI Taxonomy" id="3708"/>
    <lineage>
        <taxon>Eukaryota</taxon>
        <taxon>Viridiplantae</taxon>
        <taxon>Streptophyta</taxon>
        <taxon>Embryophyta</taxon>
        <taxon>Tracheophyta</taxon>
        <taxon>Spermatophyta</taxon>
        <taxon>Magnoliopsida</taxon>
        <taxon>eudicotyledons</taxon>
        <taxon>Gunneridae</taxon>
        <taxon>Pentapetalae</taxon>
        <taxon>rosids</taxon>
        <taxon>malvids</taxon>
        <taxon>Brassicales</taxon>
        <taxon>Brassicaceae</taxon>
        <taxon>Brassiceae</taxon>
        <taxon>Brassica</taxon>
    </lineage>
</organism>
<protein>
    <submittedName>
        <fullName evidence="1">(rape) hypothetical protein</fullName>
    </submittedName>
</protein>
<proteinExistence type="predicted"/>